<evidence type="ECO:0000313" key="3">
    <source>
        <dbReference type="Proteomes" id="UP001209878"/>
    </source>
</evidence>
<keyword evidence="1" id="KW-0732">Signal</keyword>
<organism evidence="2 3">
    <name type="scientific">Ridgeia piscesae</name>
    <name type="common">Tubeworm</name>
    <dbReference type="NCBI Taxonomy" id="27915"/>
    <lineage>
        <taxon>Eukaryota</taxon>
        <taxon>Metazoa</taxon>
        <taxon>Spiralia</taxon>
        <taxon>Lophotrochozoa</taxon>
        <taxon>Annelida</taxon>
        <taxon>Polychaeta</taxon>
        <taxon>Sedentaria</taxon>
        <taxon>Canalipalpata</taxon>
        <taxon>Sabellida</taxon>
        <taxon>Siboglinidae</taxon>
        <taxon>Ridgeia</taxon>
    </lineage>
</organism>
<dbReference type="Proteomes" id="UP001209878">
    <property type="component" value="Unassembled WGS sequence"/>
</dbReference>
<evidence type="ECO:0000256" key="1">
    <source>
        <dbReference type="SAM" id="SignalP"/>
    </source>
</evidence>
<accession>A0AAD9KLA5</accession>
<reference evidence="2" key="1">
    <citation type="journal article" date="2023" name="Mol. Biol. Evol.">
        <title>Third-Generation Sequencing Reveals the Adaptive Role of the Epigenome in Three Deep-Sea Polychaetes.</title>
        <authorList>
            <person name="Perez M."/>
            <person name="Aroh O."/>
            <person name="Sun Y."/>
            <person name="Lan Y."/>
            <person name="Juniper S.K."/>
            <person name="Young C.R."/>
            <person name="Angers B."/>
            <person name="Qian P.Y."/>
        </authorList>
    </citation>
    <scope>NUCLEOTIDE SEQUENCE</scope>
    <source>
        <strain evidence="2">R07B-5</strain>
    </source>
</reference>
<feature type="signal peptide" evidence="1">
    <location>
        <begin position="1"/>
        <end position="24"/>
    </location>
</feature>
<gene>
    <name evidence="2" type="ORF">NP493_856g00001</name>
</gene>
<comment type="caution">
    <text evidence="2">The sequence shown here is derived from an EMBL/GenBank/DDBJ whole genome shotgun (WGS) entry which is preliminary data.</text>
</comment>
<feature type="chain" id="PRO_5041926428" evidence="1">
    <location>
        <begin position="25"/>
        <end position="103"/>
    </location>
</feature>
<dbReference type="AlphaFoldDB" id="A0AAD9KLA5"/>
<evidence type="ECO:0000313" key="2">
    <source>
        <dbReference type="EMBL" id="KAK2173689.1"/>
    </source>
</evidence>
<proteinExistence type="predicted"/>
<sequence>MDTFAKSVILLAVVFVLCPESGSGAHVGPPAFLSHLEPHEASQVGDCVTRCLLEFSSLTAYCDKMNHEPPWCPANTSADISKHCNDLCFYILEQKRGNSTESQ</sequence>
<name>A0AAD9KLA5_RIDPI</name>
<keyword evidence="3" id="KW-1185">Reference proteome</keyword>
<dbReference type="EMBL" id="JAODUO010000855">
    <property type="protein sequence ID" value="KAK2173689.1"/>
    <property type="molecule type" value="Genomic_DNA"/>
</dbReference>
<protein>
    <submittedName>
        <fullName evidence="2">Uncharacterized protein</fullName>
    </submittedName>
</protein>